<dbReference type="Proteomes" id="UP000245461">
    <property type="component" value="Unassembled WGS sequence"/>
</dbReference>
<proteinExistence type="predicted"/>
<accession>A0A317EGP2</accession>
<dbReference type="GO" id="GO:0016651">
    <property type="term" value="F:oxidoreductase activity, acting on NAD(P)H"/>
    <property type="evidence" value="ECO:0007669"/>
    <property type="project" value="TreeGrafter"/>
</dbReference>
<dbReference type="InterPro" id="IPR050446">
    <property type="entry name" value="FAD-oxidoreductase/Apoptosis"/>
</dbReference>
<dbReference type="Pfam" id="PF07992">
    <property type="entry name" value="Pyr_redox_2"/>
    <property type="match status" value="1"/>
</dbReference>
<evidence type="ECO:0000313" key="7">
    <source>
        <dbReference type="EMBL" id="PWR25260.1"/>
    </source>
</evidence>
<dbReference type="GO" id="GO:0005737">
    <property type="term" value="C:cytoplasm"/>
    <property type="evidence" value="ECO:0007669"/>
    <property type="project" value="TreeGrafter"/>
</dbReference>
<evidence type="ECO:0000313" key="8">
    <source>
        <dbReference type="Proteomes" id="UP000245461"/>
    </source>
</evidence>
<dbReference type="PANTHER" id="PTHR43557">
    <property type="entry name" value="APOPTOSIS-INDUCING FACTOR 1"/>
    <property type="match status" value="1"/>
</dbReference>
<dbReference type="Gene3D" id="3.50.50.60">
    <property type="entry name" value="FAD/NAD(P)-binding domain"/>
    <property type="match status" value="2"/>
</dbReference>
<evidence type="ECO:0000256" key="3">
    <source>
        <dbReference type="ARBA" id="ARBA00022827"/>
    </source>
</evidence>
<protein>
    <recommendedName>
        <fullName evidence="9">Pyridine nucleotide-disulfide oxidoreductase</fullName>
    </recommendedName>
</protein>
<evidence type="ECO:0000256" key="2">
    <source>
        <dbReference type="ARBA" id="ARBA00022630"/>
    </source>
</evidence>
<keyword evidence="3" id="KW-0274">FAD</keyword>
<dbReference type="InterPro" id="IPR023753">
    <property type="entry name" value="FAD/NAD-binding_dom"/>
</dbReference>
<dbReference type="PRINTS" id="PR00411">
    <property type="entry name" value="PNDRDTASEI"/>
</dbReference>
<dbReference type="Pfam" id="PF14759">
    <property type="entry name" value="Reductase_C"/>
    <property type="match status" value="1"/>
</dbReference>
<feature type="domain" description="FAD/NAD(P)-binding" evidence="5">
    <location>
        <begin position="23"/>
        <end position="314"/>
    </location>
</feature>
<dbReference type="EMBL" id="QGLE01000002">
    <property type="protein sequence ID" value="PWR25260.1"/>
    <property type="molecule type" value="Genomic_DNA"/>
</dbReference>
<keyword evidence="2" id="KW-0285">Flavoprotein</keyword>
<evidence type="ECO:0008006" key="9">
    <source>
        <dbReference type="Google" id="ProtNLM"/>
    </source>
</evidence>
<dbReference type="InterPro" id="IPR016156">
    <property type="entry name" value="FAD/NAD-linked_Rdtase_dimer_sf"/>
</dbReference>
<dbReference type="SUPFAM" id="SSF55424">
    <property type="entry name" value="FAD/NAD-linked reductases, dimerisation (C-terminal) domain"/>
    <property type="match status" value="1"/>
</dbReference>
<evidence type="ECO:0000256" key="1">
    <source>
        <dbReference type="ARBA" id="ARBA00001974"/>
    </source>
</evidence>
<dbReference type="PRINTS" id="PR00368">
    <property type="entry name" value="FADPNR"/>
</dbReference>
<dbReference type="OrthoDB" id="7809559at2"/>
<dbReference type="InterPro" id="IPR036188">
    <property type="entry name" value="FAD/NAD-bd_sf"/>
</dbReference>
<comment type="caution">
    <text evidence="7">The sequence shown here is derived from an EMBL/GenBank/DDBJ whole genome shotgun (WGS) entry which is preliminary data.</text>
</comment>
<name>A0A317EGP2_9PROT</name>
<keyword evidence="8" id="KW-1185">Reference proteome</keyword>
<sequence>MDRGAAKGMEAIMQGNRNATPGVVIVGAGQAGARAAEAVRGAGYAGTITLIGAEAHMPYERPQLSKATLLEDGAPVIMIRDGEGWRALGVDVVPATRIVTGDAGRHVVVADDGREFPYDKLLIATGTTPRRLPAVEAGPLPVLPLRSIEDAQALRRHLAPGVRVAIVGGGVIGLEVAAAAVKAGATATVIEAAPGLLARALPPVVADFVKARHEREGVTFRLGRAPVGQSAAGVEIEGGETVPADVIVVGIGVEPELALARSLGAEIDQGILVDECGRTSVADVFAAGDVASRFCPWNGRVLRIETWANAQNQAAAAARTMVGEAMAYRDPPWFWSDQYDLNIQVVGHAAAPGTTVLRGDPATGRFSALTLAGGTVIGAVTVNAPKDMASLRRLVAAGRPLSAQEAGDTAFDLRKAATR</sequence>
<feature type="domain" description="Reductase C-terminal" evidence="6">
    <location>
        <begin position="333"/>
        <end position="416"/>
    </location>
</feature>
<evidence type="ECO:0000256" key="4">
    <source>
        <dbReference type="ARBA" id="ARBA00023002"/>
    </source>
</evidence>
<dbReference type="PANTHER" id="PTHR43557:SF2">
    <property type="entry name" value="RIESKE DOMAIN-CONTAINING PROTEIN-RELATED"/>
    <property type="match status" value="1"/>
</dbReference>
<evidence type="ECO:0000259" key="6">
    <source>
        <dbReference type="Pfam" id="PF14759"/>
    </source>
</evidence>
<gene>
    <name evidence="7" type="ORF">DKG74_05730</name>
</gene>
<evidence type="ECO:0000259" key="5">
    <source>
        <dbReference type="Pfam" id="PF07992"/>
    </source>
</evidence>
<organism evidence="7 8">
    <name type="scientific">Zavarzinia aquatilis</name>
    <dbReference type="NCBI Taxonomy" id="2211142"/>
    <lineage>
        <taxon>Bacteria</taxon>
        <taxon>Pseudomonadati</taxon>
        <taxon>Pseudomonadota</taxon>
        <taxon>Alphaproteobacteria</taxon>
        <taxon>Rhodospirillales</taxon>
        <taxon>Zavarziniaceae</taxon>
        <taxon>Zavarzinia</taxon>
    </lineage>
</organism>
<dbReference type="InterPro" id="IPR028202">
    <property type="entry name" value="Reductase_C"/>
</dbReference>
<dbReference type="SUPFAM" id="SSF51905">
    <property type="entry name" value="FAD/NAD(P)-binding domain"/>
    <property type="match status" value="1"/>
</dbReference>
<keyword evidence="4" id="KW-0560">Oxidoreductase</keyword>
<reference evidence="7 8" key="1">
    <citation type="submission" date="2018-05" db="EMBL/GenBank/DDBJ databases">
        <title>Zavarzinia sp. HR-AS.</title>
        <authorList>
            <person name="Lee Y."/>
            <person name="Jeon C.O."/>
        </authorList>
    </citation>
    <scope>NUCLEOTIDE SEQUENCE [LARGE SCALE GENOMIC DNA]</scope>
    <source>
        <strain evidence="7 8">HR-AS</strain>
    </source>
</reference>
<dbReference type="Gene3D" id="3.30.390.30">
    <property type="match status" value="1"/>
</dbReference>
<comment type="cofactor">
    <cofactor evidence="1">
        <name>FAD</name>
        <dbReference type="ChEBI" id="CHEBI:57692"/>
    </cofactor>
</comment>
<dbReference type="AlphaFoldDB" id="A0A317EGP2"/>